<dbReference type="GO" id="GO:0009733">
    <property type="term" value="P:response to auxin"/>
    <property type="evidence" value="ECO:0007669"/>
    <property type="project" value="InterPro"/>
</dbReference>
<evidence type="ECO:0000313" key="2">
    <source>
        <dbReference type="EMBL" id="CAI0471394.1"/>
    </source>
</evidence>
<keyword evidence="3" id="KW-1185">Reference proteome</keyword>
<protein>
    <submittedName>
        <fullName evidence="2">Uncharacterized protein</fullName>
    </submittedName>
</protein>
<gene>
    <name evidence="2" type="ORF">LITE_LOCUS38889</name>
</gene>
<dbReference type="EMBL" id="CAMGYJ010000009">
    <property type="protein sequence ID" value="CAI0471394.1"/>
    <property type="molecule type" value="Genomic_DNA"/>
</dbReference>
<proteinExistence type="inferred from homology"/>
<accession>A0AAV0PL62</accession>
<comment type="caution">
    <text evidence="2">The sequence shown here is derived from an EMBL/GenBank/DDBJ whole genome shotgun (WGS) entry which is preliminary data.</text>
</comment>
<name>A0AAV0PL62_9ROSI</name>
<evidence type="ECO:0000313" key="3">
    <source>
        <dbReference type="Proteomes" id="UP001154282"/>
    </source>
</evidence>
<reference evidence="2" key="1">
    <citation type="submission" date="2022-08" db="EMBL/GenBank/DDBJ databases">
        <authorList>
            <person name="Gutierrez-Valencia J."/>
        </authorList>
    </citation>
    <scope>NUCLEOTIDE SEQUENCE</scope>
</reference>
<dbReference type="PANTHER" id="PTHR31374:SF148">
    <property type="entry name" value="AUXIN-RESPONSIVE PROTEIN SAUR36-LIKE"/>
    <property type="match status" value="1"/>
</dbReference>
<sequence>MPRMSIGSLVLRQVMKILYQRFRQRSNHSVLSSTGAREEKVDLGRLPETLPEDVREGHFVVYTVNDGEPKRFIIRLDYLDHPGFVKLLELAAEEFGLRQAGVLAVPCRSVELQKILGNWRK</sequence>
<dbReference type="Pfam" id="PF02519">
    <property type="entry name" value="Auxin_inducible"/>
    <property type="match status" value="1"/>
</dbReference>
<comment type="similarity">
    <text evidence="1">Belongs to the ARG7 family.</text>
</comment>
<dbReference type="PANTHER" id="PTHR31374">
    <property type="entry name" value="AUXIN-INDUCED PROTEIN-LIKE-RELATED"/>
    <property type="match status" value="1"/>
</dbReference>
<dbReference type="AlphaFoldDB" id="A0AAV0PL62"/>
<evidence type="ECO:0000256" key="1">
    <source>
        <dbReference type="ARBA" id="ARBA00006974"/>
    </source>
</evidence>
<dbReference type="Proteomes" id="UP001154282">
    <property type="component" value="Unassembled WGS sequence"/>
</dbReference>
<dbReference type="InterPro" id="IPR003676">
    <property type="entry name" value="SAUR_fam"/>
</dbReference>
<organism evidence="2 3">
    <name type="scientific">Linum tenue</name>
    <dbReference type="NCBI Taxonomy" id="586396"/>
    <lineage>
        <taxon>Eukaryota</taxon>
        <taxon>Viridiplantae</taxon>
        <taxon>Streptophyta</taxon>
        <taxon>Embryophyta</taxon>
        <taxon>Tracheophyta</taxon>
        <taxon>Spermatophyta</taxon>
        <taxon>Magnoliopsida</taxon>
        <taxon>eudicotyledons</taxon>
        <taxon>Gunneridae</taxon>
        <taxon>Pentapetalae</taxon>
        <taxon>rosids</taxon>
        <taxon>fabids</taxon>
        <taxon>Malpighiales</taxon>
        <taxon>Linaceae</taxon>
        <taxon>Linum</taxon>
    </lineage>
</organism>